<protein>
    <submittedName>
        <fullName evidence="2">Uncharacterized protein</fullName>
    </submittedName>
</protein>
<dbReference type="STRING" id="1499688.BN000_01297"/>
<dbReference type="AlphaFoldDB" id="A0A0U1NTU8"/>
<evidence type="ECO:0000313" key="2">
    <source>
        <dbReference type="EMBL" id="CRK81395.1"/>
    </source>
</evidence>
<feature type="region of interest" description="Disordered" evidence="1">
    <location>
        <begin position="1"/>
        <end position="52"/>
    </location>
</feature>
<dbReference type="EMBL" id="CVRB01000001">
    <property type="protein sequence ID" value="CRK81395.1"/>
    <property type="molecule type" value="Genomic_DNA"/>
</dbReference>
<organism evidence="2 3">
    <name type="scientific">Neobacillus massiliamazoniensis</name>
    <dbReference type="NCBI Taxonomy" id="1499688"/>
    <lineage>
        <taxon>Bacteria</taxon>
        <taxon>Bacillati</taxon>
        <taxon>Bacillota</taxon>
        <taxon>Bacilli</taxon>
        <taxon>Bacillales</taxon>
        <taxon>Bacillaceae</taxon>
        <taxon>Neobacillus</taxon>
    </lineage>
</organism>
<feature type="compositionally biased region" description="Basic and acidic residues" evidence="1">
    <location>
        <begin position="1"/>
        <end position="45"/>
    </location>
</feature>
<reference evidence="3" key="1">
    <citation type="submission" date="2015-05" db="EMBL/GenBank/DDBJ databases">
        <authorList>
            <person name="Urmite Genomes"/>
        </authorList>
    </citation>
    <scope>NUCLEOTIDE SEQUENCE [LARGE SCALE GENOMIC DNA]</scope>
    <source>
        <strain evidence="3">LF1</strain>
    </source>
</reference>
<evidence type="ECO:0000313" key="3">
    <source>
        <dbReference type="Proteomes" id="UP000199087"/>
    </source>
</evidence>
<name>A0A0U1NTU8_9BACI</name>
<dbReference type="Proteomes" id="UP000199087">
    <property type="component" value="Unassembled WGS sequence"/>
</dbReference>
<dbReference type="RefSeq" id="WP_176699673.1">
    <property type="nucleotide sequence ID" value="NZ_CVRB01000001.1"/>
</dbReference>
<proteinExistence type="predicted"/>
<sequence length="52" mass="6555" precursor="true">MIGKEADDMFFRRNRETEKQRNRETEKQRNRETEKQRNREREKIKKQGGFLK</sequence>
<gene>
    <name evidence="2" type="ORF">BN000_01297</name>
</gene>
<evidence type="ECO:0000256" key="1">
    <source>
        <dbReference type="SAM" id="MobiDB-lite"/>
    </source>
</evidence>
<keyword evidence="3" id="KW-1185">Reference proteome</keyword>
<accession>A0A0U1NTU8</accession>